<feature type="region of interest" description="Disordered" evidence="2">
    <location>
        <begin position="1"/>
        <end position="24"/>
    </location>
</feature>
<dbReference type="InterPro" id="IPR003718">
    <property type="entry name" value="OsmC/Ohr_fam"/>
</dbReference>
<evidence type="ECO:0000256" key="2">
    <source>
        <dbReference type="SAM" id="MobiDB-lite"/>
    </source>
</evidence>
<dbReference type="InterPro" id="IPR019953">
    <property type="entry name" value="OHR"/>
</dbReference>
<accession>A0ABW1DHH1</accession>
<dbReference type="PANTHER" id="PTHR33797:SF2">
    <property type="entry name" value="ORGANIC HYDROPEROXIDE RESISTANCE PROTEIN-LIKE"/>
    <property type="match status" value="1"/>
</dbReference>
<keyword evidence="4" id="KW-1185">Reference proteome</keyword>
<comment type="similarity">
    <text evidence="1">Belongs to the OsmC/Ohr family.</text>
</comment>
<gene>
    <name evidence="3" type="ORF">ACFPQ6_05275</name>
</gene>
<dbReference type="Gene3D" id="3.30.300.20">
    <property type="match status" value="1"/>
</dbReference>
<dbReference type="InterPro" id="IPR036102">
    <property type="entry name" value="OsmC/Ohrsf"/>
</dbReference>
<dbReference type="Gene3D" id="2.20.25.10">
    <property type="match status" value="1"/>
</dbReference>
<evidence type="ECO:0000313" key="4">
    <source>
        <dbReference type="Proteomes" id="UP001595979"/>
    </source>
</evidence>
<feature type="compositionally biased region" description="Polar residues" evidence="2">
    <location>
        <begin position="1"/>
        <end position="13"/>
    </location>
</feature>
<evidence type="ECO:0000256" key="1">
    <source>
        <dbReference type="ARBA" id="ARBA00007378"/>
    </source>
</evidence>
<proteinExistence type="inferred from homology"/>
<dbReference type="Pfam" id="PF02566">
    <property type="entry name" value="OsmC"/>
    <property type="match status" value="1"/>
</dbReference>
<dbReference type="InterPro" id="IPR015946">
    <property type="entry name" value="KH_dom-like_a/b"/>
</dbReference>
<protein>
    <submittedName>
        <fullName evidence="3">Ohr family peroxiredoxin</fullName>
    </submittedName>
</protein>
<dbReference type="NCBIfam" id="TIGR03561">
    <property type="entry name" value="organ_hyd_perox"/>
    <property type="match status" value="1"/>
</dbReference>
<dbReference type="SUPFAM" id="SSF82784">
    <property type="entry name" value="OsmC-like"/>
    <property type="match status" value="1"/>
</dbReference>
<reference evidence="4" key="1">
    <citation type="journal article" date="2019" name="Int. J. Syst. Evol. Microbiol.">
        <title>The Global Catalogue of Microorganisms (GCM) 10K type strain sequencing project: providing services to taxonomists for standard genome sequencing and annotation.</title>
        <authorList>
            <consortium name="The Broad Institute Genomics Platform"/>
            <consortium name="The Broad Institute Genome Sequencing Center for Infectious Disease"/>
            <person name="Wu L."/>
            <person name="Ma J."/>
        </authorList>
    </citation>
    <scope>NUCLEOTIDE SEQUENCE [LARGE SCALE GENOMIC DNA]</scope>
    <source>
        <strain evidence="4">CGMCC 1.15053</strain>
    </source>
</reference>
<sequence>MTQNETLFETTSSAHGGRAGHVEGEGGLNVRLAVPGAMGGEGGEGSTPEGLFAAALAACFASAMGAVARAENYPEFGDMEVSATAGLSLDGDAHTLHAALDIKLPGLSREQAQHLVDGAKDICAYTRALKGNVDVDYRLHD</sequence>
<organism evidence="3 4">
    <name type="scientific">Deinococcus petrolearius</name>
    <dbReference type="NCBI Taxonomy" id="1751295"/>
    <lineage>
        <taxon>Bacteria</taxon>
        <taxon>Thermotogati</taxon>
        <taxon>Deinococcota</taxon>
        <taxon>Deinococci</taxon>
        <taxon>Deinococcales</taxon>
        <taxon>Deinococcaceae</taxon>
        <taxon>Deinococcus</taxon>
    </lineage>
</organism>
<dbReference type="PANTHER" id="PTHR33797">
    <property type="entry name" value="ORGANIC HYDROPEROXIDE RESISTANCE PROTEIN-LIKE"/>
    <property type="match status" value="1"/>
</dbReference>
<name>A0ABW1DHH1_9DEIO</name>
<evidence type="ECO:0000313" key="3">
    <source>
        <dbReference type="EMBL" id="MFC5847714.1"/>
    </source>
</evidence>
<comment type="caution">
    <text evidence="3">The sequence shown here is derived from an EMBL/GenBank/DDBJ whole genome shotgun (WGS) entry which is preliminary data.</text>
</comment>
<dbReference type="RefSeq" id="WP_380047092.1">
    <property type="nucleotide sequence ID" value="NZ_JBHSOH010000005.1"/>
</dbReference>
<dbReference type="EMBL" id="JBHSOH010000005">
    <property type="protein sequence ID" value="MFC5847714.1"/>
    <property type="molecule type" value="Genomic_DNA"/>
</dbReference>
<dbReference type="Proteomes" id="UP001595979">
    <property type="component" value="Unassembled WGS sequence"/>
</dbReference>